<evidence type="ECO:0000313" key="2">
    <source>
        <dbReference type="EMBL" id="MEY8040150.1"/>
    </source>
</evidence>
<feature type="compositionally biased region" description="Basic and acidic residues" evidence="1">
    <location>
        <begin position="568"/>
        <end position="579"/>
    </location>
</feature>
<feature type="region of interest" description="Disordered" evidence="1">
    <location>
        <begin position="374"/>
        <end position="415"/>
    </location>
</feature>
<feature type="compositionally biased region" description="Basic and acidic residues" evidence="1">
    <location>
        <begin position="1145"/>
        <end position="1154"/>
    </location>
</feature>
<feature type="compositionally biased region" description="Basic and acidic residues" evidence="1">
    <location>
        <begin position="1219"/>
        <end position="1232"/>
    </location>
</feature>
<feature type="compositionally biased region" description="Basic and acidic residues" evidence="1">
    <location>
        <begin position="1324"/>
        <end position="1335"/>
    </location>
</feature>
<dbReference type="SUPFAM" id="SSF48452">
    <property type="entry name" value="TPR-like"/>
    <property type="match status" value="1"/>
</dbReference>
<feature type="compositionally biased region" description="Basic and acidic residues" evidence="1">
    <location>
        <begin position="626"/>
        <end position="637"/>
    </location>
</feature>
<feature type="compositionally biased region" description="Polar residues" evidence="1">
    <location>
        <begin position="395"/>
        <end position="410"/>
    </location>
</feature>
<feature type="region of interest" description="Disordered" evidence="1">
    <location>
        <begin position="435"/>
        <end position="521"/>
    </location>
</feature>
<sequence length="1371" mass="141906">MASVQVSPRTGSAHELLEPAEQMCWRVPELALVFGDRAVALARRTGDRGARLQAEALAIFCSNRLGRGVAVTHRALTAVRDAEAAGDEEVGGRLRVELAWCARAADSHEVAVRVLRPVLRRERIEPAVRAHALLAMAASLPASRQHVERLDALDEAERLYESIGLARDELRLVRARVRAARAGHHRRQGEFDKAVEVVDQGLDQLDRLGDPDADSGEHRARLVLERVHALFELGRRAEAVRVADAVLSRPVRAAAAGPVGWLGLAISTRVHLPEDDHDAAVRVLNDTAAIADRHKQDAVLTEAFNALSQAHERCEDFPAALTALRSAYAADRRWRAAVHSARVRLLEAFPALADDAAVTALAAVVGGTARAAEQPAAVPTAEPGAEPTATPAAELSTSPGVKPSATSGVDPSTAFGVELTATPGVEQAATPGAELSAAPGAKPTAVPGVEPAAASGVERSAASGAEPSAVPGAGPTAVPGVEPTAASRAEPTAALAADDQREADASADESPATAPEAAGYVPAGAAADDARTGVSGGGAHDAASVARAEAAAAVQSGTRAARAAHASNRGERGAARPRPEVPGPRGGSDSAVGSKHDLPAPGGRGTVEYEVRGAWTPEPARGGGRRRAEPDETHADPDTAGSAAGGRRRVDRSPEVPQAWPEAVEPAGSDRSRAAWPEEAHPESGAVDPAASGRRRADRSEVPQARSEVAESAARGRRRAAEPDPATDTRGPGHDTGRAARRATPADDAAEGGERLPGRVDDLAEHAWPTAEGRSREPVDEQAWPEELPAEAPGRRRSPADQTPADQPGDPVMSPWTSGRRGSGDEPAAAPPEDQPGGRRARSTSESTSRYGAGNAADVEASGGRHGRERAAAAPGRAAGRHGAAARSEAFGDAASRGSGAEGVPGYVLGEASEPGVRPAAGEPSPGSRRGTGDAEVAGTAGTWDRGAAWPPDEDVAERSPGRHGDDAGGAEAAAAWEQGSSDAAVGQGRARRRRADVEAPSWTPGAVEGAGSHSAAGGSAGVGEPWGHVRPSAAEDFAPSGRHDAEAAAGPGWDLGGAWPSEVRPEPAKSAWPEADEPARGRHGTAEWAADAGRHGAPAGEEPGEVDDFGLSRSDLSVRDAARRLMETLTGRPEIFRDAVGGARRTEAAREPFPEPDAVPEVTGPVPEPEPTGAWPGEDRSAEPDDRRPERDTADVTTIMPVIAVPPEPDVAPSDPPDEQRFRAEEPEGGRRSRGRSLSEIRASLALSEQERSGQRHSRSGTEEPPEDGEPARAGEAPELVAEQRPDWQAAEQGDVVDLPTGEPGAEVGLAELLTEALMAYETGRRGEDAEHGRAPGRHGSTRSSTSDPRGADARHRWPGFGSTAPNPPT</sequence>
<evidence type="ECO:0000256" key="1">
    <source>
        <dbReference type="SAM" id="MobiDB-lite"/>
    </source>
</evidence>
<feature type="compositionally biased region" description="Basic and acidic residues" evidence="1">
    <location>
        <begin position="957"/>
        <end position="967"/>
    </location>
</feature>
<dbReference type="Proteomes" id="UP001564626">
    <property type="component" value="Unassembled WGS sequence"/>
</dbReference>
<evidence type="ECO:0000313" key="3">
    <source>
        <dbReference type="Proteomes" id="UP001564626"/>
    </source>
</evidence>
<comment type="caution">
    <text evidence="2">The sequence shown here is derived from an EMBL/GenBank/DDBJ whole genome shotgun (WGS) entry which is preliminary data.</text>
</comment>
<organism evidence="2 3">
    <name type="scientific">Saccharopolyspora cebuensis</name>
    <dbReference type="NCBI Taxonomy" id="418759"/>
    <lineage>
        <taxon>Bacteria</taxon>
        <taxon>Bacillati</taxon>
        <taxon>Actinomycetota</taxon>
        <taxon>Actinomycetes</taxon>
        <taxon>Pseudonocardiales</taxon>
        <taxon>Pseudonocardiaceae</taxon>
        <taxon>Saccharopolyspora</taxon>
    </lineage>
</organism>
<feature type="compositionally biased region" description="Basic and acidic residues" evidence="1">
    <location>
        <begin position="1178"/>
        <end position="1195"/>
    </location>
</feature>
<keyword evidence="3" id="KW-1185">Reference proteome</keyword>
<dbReference type="EMBL" id="JBGEHV010000018">
    <property type="protein sequence ID" value="MEY8040150.1"/>
    <property type="molecule type" value="Genomic_DNA"/>
</dbReference>
<feature type="compositionally biased region" description="Basic and acidic residues" evidence="1">
    <location>
        <begin position="752"/>
        <end position="765"/>
    </location>
</feature>
<dbReference type="RefSeq" id="WP_369774843.1">
    <property type="nucleotide sequence ID" value="NZ_JBGEHV010000018.1"/>
</dbReference>
<feature type="region of interest" description="Disordered" evidence="1">
    <location>
        <begin position="1322"/>
        <end position="1371"/>
    </location>
</feature>
<gene>
    <name evidence="2" type="ORF">AB8O55_12165</name>
</gene>
<proteinExistence type="predicted"/>
<name>A0ABV4CGC4_9PSEU</name>
<feature type="compositionally biased region" description="Low complexity" evidence="1">
    <location>
        <begin position="374"/>
        <end position="394"/>
    </location>
</feature>
<feature type="compositionally biased region" description="Basic and acidic residues" evidence="1">
    <location>
        <begin position="668"/>
        <end position="682"/>
    </location>
</feature>
<accession>A0ABV4CGC4</accession>
<protein>
    <submittedName>
        <fullName evidence="2">Uncharacterized protein</fullName>
    </submittedName>
</protein>
<feature type="region of interest" description="Disordered" evidence="1">
    <location>
        <begin position="556"/>
        <end position="1118"/>
    </location>
</feature>
<feature type="compositionally biased region" description="Low complexity" evidence="1">
    <location>
        <begin position="872"/>
        <end position="889"/>
    </location>
</feature>
<dbReference type="Gene3D" id="1.25.40.10">
    <property type="entry name" value="Tetratricopeptide repeat domain"/>
    <property type="match status" value="1"/>
</dbReference>
<reference evidence="2 3" key="1">
    <citation type="submission" date="2024-08" db="EMBL/GenBank/DDBJ databases">
        <title>Genome mining of Saccharopolyspora cebuensis PGLac3 from Nigerian medicinal plant.</title>
        <authorList>
            <person name="Ezeobiora C.E."/>
            <person name="Igbokwe N.H."/>
            <person name="Amin D.H."/>
            <person name="Mendie U.E."/>
        </authorList>
    </citation>
    <scope>NUCLEOTIDE SEQUENCE [LARGE SCALE GENOMIC DNA]</scope>
    <source>
        <strain evidence="2 3">PGLac3</strain>
    </source>
</reference>
<dbReference type="InterPro" id="IPR011990">
    <property type="entry name" value="TPR-like_helical_dom_sf"/>
</dbReference>
<feature type="compositionally biased region" description="Low complexity" evidence="1">
    <location>
        <begin position="1006"/>
        <end position="1018"/>
    </location>
</feature>
<feature type="region of interest" description="Disordered" evidence="1">
    <location>
        <begin position="1137"/>
        <end position="1305"/>
    </location>
</feature>